<dbReference type="InterPro" id="IPR036291">
    <property type="entry name" value="NAD(P)-bd_dom_sf"/>
</dbReference>
<proteinExistence type="predicted"/>
<dbReference type="Gene3D" id="3.40.50.720">
    <property type="entry name" value="NAD(P)-binding Rossmann-like Domain"/>
    <property type="match status" value="1"/>
</dbReference>
<dbReference type="PANTHER" id="PTHR43157:SF22">
    <property type="entry name" value="SHORT-CHAIN DEHYDROGENASE_REDUCTASE PHMF"/>
    <property type="match status" value="1"/>
</dbReference>
<dbReference type="Pfam" id="PF00106">
    <property type="entry name" value="adh_short"/>
    <property type="match status" value="1"/>
</dbReference>
<protein>
    <recommendedName>
        <fullName evidence="4">NAD(P)-binding protein</fullName>
    </recommendedName>
</protein>
<evidence type="ECO:0000313" key="3">
    <source>
        <dbReference type="Proteomes" id="UP001590950"/>
    </source>
</evidence>
<organism evidence="2 3">
    <name type="scientific">Stereocaulon virgatum</name>
    <dbReference type="NCBI Taxonomy" id="373712"/>
    <lineage>
        <taxon>Eukaryota</taxon>
        <taxon>Fungi</taxon>
        <taxon>Dikarya</taxon>
        <taxon>Ascomycota</taxon>
        <taxon>Pezizomycotina</taxon>
        <taxon>Lecanoromycetes</taxon>
        <taxon>OSLEUM clade</taxon>
        <taxon>Lecanoromycetidae</taxon>
        <taxon>Lecanorales</taxon>
        <taxon>Lecanorineae</taxon>
        <taxon>Stereocaulaceae</taxon>
        <taxon>Stereocaulon</taxon>
    </lineage>
</organism>
<dbReference type="PANTHER" id="PTHR43157">
    <property type="entry name" value="PHOSPHATIDYLINOSITOL-GLYCAN BIOSYNTHESIS CLASS F PROTEIN-RELATED"/>
    <property type="match status" value="1"/>
</dbReference>
<dbReference type="SUPFAM" id="SSF51735">
    <property type="entry name" value="NAD(P)-binding Rossmann-fold domains"/>
    <property type="match status" value="1"/>
</dbReference>
<evidence type="ECO:0008006" key="4">
    <source>
        <dbReference type="Google" id="ProtNLM"/>
    </source>
</evidence>
<sequence length="347" mass="38086">MSSKSGLLGLLRAKWNPPAPPTTSFERKTVLITGSNTGLGFYAAQHFARLGAEHLILGVRNISKGEAARKKLMKRANGTRIDVLALDMDNYTSVTRFVGRLKTEYPRIDIAVLNAGIYNMQYRTSTQGWEETLQVNTLSTTLLAILLLPILQHTKQLDSSSTPHLVLVSSGRHAAISASSIPTPPAPILSSFNSPPIPTTPYDASQQYQISKLLLMYTLKPLAFLATTSGGEAKVIVTSCCPGLCASDLSRGVPWYLIWAAWLFFKIFGRTTEEGSRTLVSACSHGEEAQGGYWKDDELRRPGEMVTSKEGRRAGEQVWREVVDVLRKEVPGPVPELEELIEEEGQA</sequence>
<keyword evidence="3" id="KW-1185">Reference proteome</keyword>
<dbReference type="PRINTS" id="PR00081">
    <property type="entry name" value="GDHRDH"/>
</dbReference>
<comment type="caution">
    <text evidence="2">The sequence shown here is derived from an EMBL/GenBank/DDBJ whole genome shotgun (WGS) entry which is preliminary data.</text>
</comment>
<reference evidence="2 3" key="1">
    <citation type="submission" date="2024-09" db="EMBL/GenBank/DDBJ databases">
        <title>Rethinking Asexuality: The Enigmatic Case of Functional Sexual Genes in Lepraria (Stereocaulaceae).</title>
        <authorList>
            <person name="Doellman M."/>
            <person name="Sun Y."/>
            <person name="Barcenas-Pena A."/>
            <person name="Lumbsch H.T."/>
            <person name="Grewe F."/>
        </authorList>
    </citation>
    <scope>NUCLEOTIDE SEQUENCE [LARGE SCALE GENOMIC DNA]</scope>
    <source>
        <strain evidence="2 3">Mercado 3170</strain>
    </source>
</reference>
<dbReference type="Proteomes" id="UP001590950">
    <property type="component" value="Unassembled WGS sequence"/>
</dbReference>
<accession>A0ABR4AM93</accession>
<evidence type="ECO:0000313" key="2">
    <source>
        <dbReference type="EMBL" id="KAL2046859.1"/>
    </source>
</evidence>
<name>A0ABR4AM93_9LECA</name>
<dbReference type="InterPro" id="IPR002347">
    <property type="entry name" value="SDR_fam"/>
</dbReference>
<gene>
    <name evidence="2" type="ORF">N7G274_000877</name>
</gene>
<evidence type="ECO:0000256" key="1">
    <source>
        <dbReference type="ARBA" id="ARBA00023002"/>
    </source>
</evidence>
<dbReference type="EMBL" id="JBEFKJ010000003">
    <property type="protein sequence ID" value="KAL2046859.1"/>
    <property type="molecule type" value="Genomic_DNA"/>
</dbReference>
<keyword evidence="1" id="KW-0560">Oxidoreductase</keyword>